<feature type="transmembrane region" description="Helical" evidence="1">
    <location>
        <begin position="127"/>
        <end position="149"/>
    </location>
</feature>
<keyword evidence="3" id="KW-1185">Reference proteome</keyword>
<comment type="caution">
    <text evidence="2">The sequence shown here is derived from an EMBL/GenBank/DDBJ whole genome shotgun (WGS) entry which is preliminary data.</text>
</comment>
<feature type="transmembrane region" description="Helical" evidence="1">
    <location>
        <begin position="392"/>
        <end position="412"/>
    </location>
</feature>
<protein>
    <submittedName>
        <fullName evidence="2">Sodium:glutamate symporter</fullName>
    </submittedName>
</protein>
<dbReference type="EMBL" id="JAHBCL010000026">
    <property type="protein sequence ID" value="MBS7527832.1"/>
    <property type="molecule type" value="Genomic_DNA"/>
</dbReference>
<evidence type="ECO:0000256" key="1">
    <source>
        <dbReference type="SAM" id="Phobius"/>
    </source>
</evidence>
<feature type="transmembrane region" description="Helical" evidence="1">
    <location>
        <begin position="225"/>
        <end position="246"/>
    </location>
</feature>
<evidence type="ECO:0000313" key="2">
    <source>
        <dbReference type="EMBL" id="MBS7527832.1"/>
    </source>
</evidence>
<feature type="transmembrane region" description="Helical" evidence="1">
    <location>
        <begin position="267"/>
        <end position="286"/>
    </location>
</feature>
<proteinExistence type="predicted"/>
<dbReference type="PANTHER" id="PTHR36178:SF1">
    <property type="entry name" value="SODIUM_GLUTAMATE SYMPORTER"/>
    <property type="match status" value="1"/>
</dbReference>
<keyword evidence="1" id="KW-0472">Membrane</keyword>
<organism evidence="2 3">
    <name type="scientific">Fusibacter paucivorans</name>
    <dbReference type="NCBI Taxonomy" id="76009"/>
    <lineage>
        <taxon>Bacteria</taxon>
        <taxon>Bacillati</taxon>
        <taxon>Bacillota</taxon>
        <taxon>Clostridia</taxon>
        <taxon>Eubacteriales</taxon>
        <taxon>Eubacteriales Family XII. Incertae Sedis</taxon>
        <taxon>Fusibacter</taxon>
    </lineage>
</organism>
<keyword evidence="1" id="KW-0812">Transmembrane</keyword>
<name>A0ABS5PSE6_9FIRM</name>
<feature type="transmembrane region" description="Helical" evidence="1">
    <location>
        <begin position="192"/>
        <end position="213"/>
    </location>
</feature>
<dbReference type="PANTHER" id="PTHR36178">
    <property type="entry name" value="SLR0625 PROTEIN"/>
    <property type="match status" value="1"/>
</dbReference>
<feature type="transmembrane region" description="Helical" evidence="1">
    <location>
        <begin position="30"/>
        <end position="46"/>
    </location>
</feature>
<sequence length="417" mass="45595">MPTAILAGFIGMLLGPEVLGIVPFDQAILGNIVYHAMAIGFIALSLKSRTRETSPIVLKSGMLIVSVYMLQGIIGIVLTLIFMASLKPDLFVGFGLLLPLGYGQGPGQAFSMGSQWEKLGFQGGGNIGLTIATFGFLWAILIGIPFMNYHLKRHQLKAKADTLHRERSPYLAQSEPDELPLGDALDHLTPQIVLIGIVYLATYLSILFLDHLISPMGTFGKTFVTVLWGMQFNIAAGYAIIVRLIMDRWLKKGILKRDITNNYLLQRISGGVFDYMITAAIAAISISAVQQYWLPTVLMTTLGGVVTLYYLKFMVKRVYQKNTLENLMGFYGMLTGTISTGMALLRGTDPEFDTDAASNLVFGSAVGMAFGTPLLVIINIPIMGYVDGNTSLYGLTIGLLAGYLSLLVWLMLRRRQA</sequence>
<feature type="transmembrane region" description="Helical" evidence="1">
    <location>
        <begin position="292"/>
        <end position="311"/>
    </location>
</feature>
<feature type="transmembrane region" description="Helical" evidence="1">
    <location>
        <begin position="357"/>
        <end position="380"/>
    </location>
</feature>
<feature type="transmembrane region" description="Helical" evidence="1">
    <location>
        <begin position="323"/>
        <end position="345"/>
    </location>
</feature>
<reference evidence="2 3" key="1">
    <citation type="submission" date="2021-05" db="EMBL/GenBank/DDBJ databases">
        <title>Fusibacter ferrireducens sp. nov., an anaerobic, sulfur- and Fe-reducing bacterium isolated from the mangrove sediment.</title>
        <authorList>
            <person name="Qiu D."/>
        </authorList>
    </citation>
    <scope>NUCLEOTIDE SEQUENCE [LARGE SCALE GENOMIC DNA]</scope>
    <source>
        <strain evidence="2 3">DSM 12116</strain>
    </source>
</reference>
<dbReference type="Proteomes" id="UP000746471">
    <property type="component" value="Unassembled WGS sequence"/>
</dbReference>
<dbReference type="InterPro" id="IPR004445">
    <property type="entry name" value="GltS"/>
</dbReference>
<evidence type="ECO:0000313" key="3">
    <source>
        <dbReference type="Proteomes" id="UP000746471"/>
    </source>
</evidence>
<keyword evidence="1" id="KW-1133">Transmembrane helix</keyword>
<accession>A0ABS5PSE6</accession>
<gene>
    <name evidence="2" type="ORF">KHM83_14200</name>
</gene>
<feature type="transmembrane region" description="Helical" evidence="1">
    <location>
        <begin position="67"/>
        <end position="86"/>
    </location>
</feature>